<dbReference type="SUPFAM" id="SSF54821">
    <property type="entry name" value="Ribosomal protein S3 C-terminal domain"/>
    <property type="match status" value="1"/>
</dbReference>
<dbReference type="InterPro" id="IPR036419">
    <property type="entry name" value="Ribosomal_S3_C_sf"/>
</dbReference>
<evidence type="ECO:0000313" key="10">
    <source>
        <dbReference type="Proteomes" id="UP000593562"/>
    </source>
</evidence>
<evidence type="ECO:0000256" key="3">
    <source>
        <dbReference type="ARBA" id="ARBA00022980"/>
    </source>
</evidence>
<dbReference type="EMBL" id="JAAARO010000004">
    <property type="protein sequence ID" value="KAF5749361.1"/>
    <property type="molecule type" value="Genomic_DNA"/>
</dbReference>
<comment type="similarity">
    <text evidence="1 7">Belongs to the universal ribosomal protein uS3 family.</text>
</comment>
<organism evidence="9 10">
    <name type="scientific">Tripterygium wilfordii</name>
    <name type="common">Thunder God vine</name>
    <dbReference type="NCBI Taxonomy" id="458696"/>
    <lineage>
        <taxon>Eukaryota</taxon>
        <taxon>Viridiplantae</taxon>
        <taxon>Streptophyta</taxon>
        <taxon>Embryophyta</taxon>
        <taxon>Tracheophyta</taxon>
        <taxon>Spermatophyta</taxon>
        <taxon>Magnoliopsida</taxon>
        <taxon>eudicotyledons</taxon>
        <taxon>Gunneridae</taxon>
        <taxon>Pentapetalae</taxon>
        <taxon>rosids</taxon>
        <taxon>fabids</taxon>
        <taxon>Celastrales</taxon>
        <taxon>Celastraceae</taxon>
        <taxon>Tripterygium</taxon>
    </lineage>
</organism>
<dbReference type="Pfam" id="PF00189">
    <property type="entry name" value="Ribosomal_S3_C"/>
    <property type="match status" value="1"/>
</dbReference>
<dbReference type="InterPro" id="IPR018280">
    <property type="entry name" value="Ribosomal_uS3_CS"/>
</dbReference>
<dbReference type="PANTHER" id="PTHR11760:SF19">
    <property type="entry name" value="SMALL RIBOSOMAL SUBUNIT PROTEIN US3C"/>
    <property type="match status" value="1"/>
</dbReference>
<dbReference type="GO" id="GO:0003735">
    <property type="term" value="F:structural constituent of ribosome"/>
    <property type="evidence" value="ECO:0007669"/>
    <property type="project" value="InterPro"/>
</dbReference>
<dbReference type="Gene3D" id="3.30.1140.32">
    <property type="entry name" value="Ribosomal protein S3, C-terminal domain"/>
    <property type="match status" value="1"/>
</dbReference>
<evidence type="ECO:0000256" key="7">
    <source>
        <dbReference type="RuleBase" id="RU003624"/>
    </source>
</evidence>
<comment type="caution">
    <text evidence="9">The sequence shown here is derived from an EMBL/GenBank/DDBJ whole genome shotgun (WGS) entry which is preliminary data.</text>
</comment>
<keyword evidence="4 7" id="KW-0687">Ribonucleoprotein</keyword>
<dbReference type="Proteomes" id="UP000593562">
    <property type="component" value="Unassembled WGS sequence"/>
</dbReference>
<dbReference type="PROSITE" id="PS00548">
    <property type="entry name" value="RIBOSOMAL_S3"/>
    <property type="match status" value="1"/>
</dbReference>
<feature type="domain" description="Small ribosomal subunit protein uS3 C-terminal" evidence="8">
    <location>
        <begin position="12"/>
        <end position="88"/>
    </location>
</feature>
<dbReference type="GO" id="GO:0003723">
    <property type="term" value="F:RNA binding"/>
    <property type="evidence" value="ECO:0007669"/>
    <property type="project" value="UniProtKB-KW"/>
</dbReference>
<evidence type="ECO:0000256" key="1">
    <source>
        <dbReference type="ARBA" id="ARBA00010761"/>
    </source>
</evidence>
<keyword evidence="3 7" id="KW-0689">Ribosomal protein</keyword>
<dbReference type="AlphaFoldDB" id="A0A7J7DSS1"/>
<dbReference type="NCBIfam" id="TIGR01009">
    <property type="entry name" value="rpsC_bact"/>
    <property type="match status" value="1"/>
</dbReference>
<name>A0A7J7DSS1_TRIWF</name>
<evidence type="ECO:0000256" key="5">
    <source>
        <dbReference type="ARBA" id="ARBA00035154"/>
    </source>
</evidence>
<sequence>MTIHHILNANKQGGSFLGWMKKAIELAEQTNTKGIQVQIAGRINGKEIARVDWIREGRVPLQTIRAKIDYCSYTVQTLYGVLGIKIWIFGDEE</sequence>
<dbReference type="InParanoid" id="A0A7J7DSS1"/>
<keyword evidence="10" id="KW-1185">Reference proteome</keyword>
<dbReference type="GO" id="GO:0006412">
    <property type="term" value="P:translation"/>
    <property type="evidence" value="ECO:0007669"/>
    <property type="project" value="InterPro"/>
</dbReference>
<accession>A0A7J7DSS1</accession>
<evidence type="ECO:0000256" key="2">
    <source>
        <dbReference type="ARBA" id="ARBA00022884"/>
    </source>
</evidence>
<evidence type="ECO:0000259" key="8">
    <source>
        <dbReference type="Pfam" id="PF00189"/>
    </source>
</evidence>
<reference evidence="9 10" key="1">
    <citation type="journal article" date="2020" name="Nat. Commun.">
        <title>Genome of Tripterygium wilfordii and identification of cytochrome P450 involved in triptolide biosynthesis.</title>
        <authorList>
            <person name="Tu L."/>
            <person name="Su P."/>
            <person name="Zhang Z."/>
            <person name="Gao L."/>
            <person name="Wang J."/>
            <person name="Hu T."/>
            <person name="Zhou J."/>
            <person name="Zhang Y."/>
            <person name="Zhao Y."/>
            <person name="Liu Y."/>
            <person name="Song Y."/>
            <person name="Tong Y."/>
            <person name="Lu Y."/>
            <person name="Yang J."/>
            <person name="Xu C."/>
            <person name="Jia M."/>
            <person name="Peters R.J."/>
            <person name="Huang L."/>
            <person name="Gao W."/>
        </authorList>
    </citation>
    <scope>NUCLEOTIDE SEQUENCE [LARGE SCALE GENOMIC DNA]</scope>
    <source>
        <strain evidence="10">cv. XIE 37</strain>
        <tissue evidence="9">Leaf</tissue>
    </source>
</reference>
<proteinExistence type="inferred from homology"/>
<evidence type="ECO:0000313" key="9">
    <source>
        <dbReference type="EMBL" id="KAF5749361.1"/>
    </source>
</evidence>
<evidence type="ECO:0000256" key="4">
    <source>
        <dbReference type="ARBA" id="ARBA00023274"/>
    </source>
</evidence>
<dbReference type="PANTHER" id="PTHR11760">
    <property type="entry name" value="30S/40S RIBOSOMAL PROTEIN S3"/>
    <property type="match status" value="1"/>
</dbReference>
<gene>
    <name evidence="9" type="ORF">HS088_TW04G01329</name>
</gene>
<dbReference type="InterPro" id="IPR001351">
    <property type="entry name" value="Ribosomal_uS3_C"/>
</dbReference>
<dbReference type="InterPro" id="IPR005704">
    <property type="entry name" value="Ribosomal_uS3_bac-typ"/>
</dbReference>
<protein>
    <recommendedName>
        <fullName evidence="5">Small ribosomal subunit protein uS3c</fullName>
    </recommendedName>
    <alternativeName>
        <fullName evidence="6">30S ribosomal protein S3, chloroplastic</fullName>
    </alternativeName>
</protein>
<dbReference type="GO" id="GO:0022627">
    <property type="term" value="C:cytosolic small ribosomal subunit"/>
    <property type="evidence" value="ECO:0007669"/>
    <property type="project" value="TreeGrafter"/>
</dbReference>
<evidence type="ECO:0000256" key="6">
    <source>
        <dbReference type="ARBA" id="ARBA00035473"/>
    </source>
</evidence>
<keyword evidence="2" id="KW-0694">RNA-binding</keyword>
<dbReference type="InterPro" id="IPR057258">
    <property type="entry name" value="Ribosomal_uS3"/>
</dbReference>